<dbReference type="InterPro" id="IPR001179">
    <property type="entry name" value="PPIase_FKBP_dom"/>
</dbReference>
<evidence type="ECO:0000256" key="2">
    <source>
        <dbReference type="ARBA" id="ARBA00023110"/>
    </source>
</evidence>
<dbReference type="EMBL" id="MAAX01000113">
    <property type="protein sequence ID" value="OUS14901.1"/>
    <property type="molecule type" value="Genomic_DNA"/>
</dbReference>
<gene>
    <name evidence="6" type="ORF">A9Q93_07300</name>
</gene>
<dbReference type="RefSeq" id="WP_303686754.1">
    <property type="nucleotide sequence ID" value="NZ_CAJXYO010000033.1"/>
</dbReference>
<reference evidence="7" key="1">
    <citation type="journal article" date="2017" name="Proc. Natl. Acad. Sci. U.S.A.">
        <title>Simulation of Deepwater Horizon oil plume reveals substrate specialization within a complex community of hydrocarbon-degraders.</title>
        <authorList>
            <person name="Hu P."/>
            <person name="Dubinsky E.A."/>
            <person name="Probst A.J."/>
            <person name="Wang J."/>
            <person name="Sieber C.M.K."/>
            <person name="Tom L.M."/>
            <person name="Gardinali P."/>
            <person name="Banfield J.F."/>
            <person name="Atlas R.M."/>
            <person name="Andersen G.L."/>
        </authorList>
    </citation>
    <scope>NUCLEOTIDE SEQUENCE [LARGE SCALE GENOMIC DNA]</scope>
</reference>
<proteinExistence type="inferred from homology"/>
<keyword evidence="2 3" id="KW-0697">Rotamase</keyword>
<dbReference type="NCBIfam" id="TIGR03516">
    <property type="entry name" value="ppisom_GldI"/>
    <property type="match status" value="1"/>
</dbReference>
<evidence type="ECO:0000313" key="6">
    <source>
        <dbReference type="EMBL" id="OUS14901.1"/>
    </source>
</evidence>
<dbReference type="InterPro" id="IPR046357">
    <property type="entry name" value="PPIase_dom_sf"/>
</dbReference>
<dbReference type="AlphaFoldDB" id="A0A1Z8AX43"/>
<dbReference type="PROSITE" id="PS50059">
    <property type="entry name" value="FKBP_PPIASE"/>
    <property type="match status" value="1"/>
</dbReference>
<sequence length="186" mass="21291">MQWIFKTIFFVLLSILISSCSNKVEPRKPITNSSSSTIEQSIEDNKKRYAAEEDFIENIINKTDTARVYQRSADGFYYSFISRDSLNGDFPKFGDRVTFEYNVIALSGDTIYSKKELSPITKSLDQEYGIFKGMRAALKLMKAGEEMYIYFPSYAAYGYYGDNNRIGANTPFKSRVKLIGINIEDN</sequence>
<evidence type="ECO:0000256" key="3">
    <source>
        <dbReference type="PROSITE-ProRule" id="PRU00277"/>
    </source>
</evidence>
<dbReference type="Gene3D" id="3.10.50.40">
    <property type="match status" value="1"/>
</dbReference>
<dbReference type="Pfam" id="PF00254">
    <property type="entry name" value="FKBP_C"/>
    <property type="match status" value="1"/>
</dbReference>
<comment type="caution">
    <text evidence="6">The sequence shown here is derived from an EMBL/GenBank/DDBJ whole genome shotgun (WGS) entry which is preliminary data.</text>
</comment>
<evidence type="ECO:0000256" key="1">
    <source>
        <dbReference type="ARBA" id="ARBA00000971"/>
    </source>
</evidence>
<dbReference type="SUPFAM" id="SSF54534">
    <property type="entry name" value="FKBP-like"/>
    <property type="match status" value="1"/>
</dbReference>
<name>A0A1Z8AX43_9FLAO</name>
<comment type="catalytic activity">
    <reaction evidence="1 3 4">
        <text>[protein]-peptidylproline (omega=180) = [protein]-peptidylproline (omega=0)</text>
        <dbReference type="Rhea" id="RHEA:16237"/>
        <dbReference type="Rhea" id="RHEA-COMP:10747"/>
        <dbReference type="Rhea" id="RHEA-COMP:10748"/>
        <dbReference type="ChEBI" id="CHEBI:83833"/>
        <dbReference type="ChEBI" id="CHEBI:83834"/>
        <dbReference type="EC" id="5.2.1.8"/>
    </reaction>
</comment>
<dbReference type="Proteomes" id="UP000196102">
    <property type="component" value="Unassembled WGS sequence"/>
</dbReference>
<organism evidence="6 7">
    <name type="scientific">Nonlabens dokdonensis</name>
    <dbReference type="NCBI Taxonomy" id="328515"/>
    <lineage>
        <taxon>Bacteria</taxon>
        <taxon>Pseudomonadati</taxon>
        <taxon>Bacteroidota</taxon>
        <taxon>Flavobacteriia</taxon>
        <taxon>Flavobacteriales</taxon>
        <taxon>Flavobacteriaceae</taxon>
        <taxon>Nonlabens</taxon>
    </lineage>
</organism>
<dbReference type="PROSITE" id="PS51257">
    <property type="entry name" value="PROKAR_LIPOPROTEIN"/>
    <property type="match status" value="1"/>
</dbReference>
<dbReference type="GO" id="GO:0003755">
    <property type="term" value="F:peptidyl-prolyl cis-trans isomerase activity"/>
    <property type="evidence" value="ECO:0007669"/>
    <property type="project" value="UniProtKB-UniRule"/>
</dbReference>
<protein>
    <recommendedName>
        <fullName evidence="4">Peptidyl-prolyl cis-trans isomerase</fullName>
        <ecNumber evidence="4">5.2.1.8</ecNumber>
    </recommendedName>
</protein>
<comment type="similarity">
    <text evidence="4">Belongs to the FKBP-type PPIase family.</text>
</comment>
<dbReference type="InterPro" id="IPR019869">
    <property type="entry name" value="Motility-assoc_PPIase_GldI"/>
</dbReference>
<feature type="domain" description="PPIase FKBP-type" evidence="5">
    <location>
        <begin position="94"/>
        <end position="182"/>
    </location>
</feature>
<evidence type="ECO:0000256" key="4">
    <source>
        <dbReference type="RuleBase" id="RU003915"/>
    </source>
</evidence>
<evidence type="ECO:0000313" key="7">
    <source>
        <dbReference type="Proteomes" id="UP000196102"/>
    </source>
</evidence>
<dbReference type="EC" id="5.2.1.8" evidence="4"/>
<evidence type="ECO:0000259" key="5">
    <source>
        <dbReference type="PROSITE" id="PS50059"/>
    </source>
</evidence>
<keyword evidence="3 4" id="KW-0413">Isomerase</keyword>
<accession>A0A1Z8AX43</accession>